<dbReference type="Pfam" id="PF08433">
    <property type="entry name" value="KTI12"/>
    <property type="match status" value="1"/>
</dbReference>
<keyword evidence="2" id="KW-0067">ATP-binding</keyword>
<proteinExistence type="inferred from homology"/>
<evidence type="ECO:0000256" key="3">
    <source>
        <dbReference type="ARBA" id="ARBA00025768"/>
    </source>
</evidence>
<dbReference type="OrthoDB" id="9972657at2759"/>
<accession>A0A1Y2CJY0</accession>
<dbReference type="STRING" id="329046.A0A1Y2CJY0"/>
<evidence type="ECO:0000256" key="1">
    <source>
        <dbReference type="ARBA" id="ARBA00022741"/>
    </source>
</evidence>
<dbReference type="InterPro" id="IPR013641">
    <property type="entry name" value="KTI12/PSTK"/>
</dbReference>
<keyword evidence="5" id="KW-1185">Reference proteome</keyword>
<protein>
    <submittedName>
        <fullName evidence="4">Chromatin associated protein KTI12</fullName>
    </submittedName>
</protein>
<dbReference type="Gene3D" id="3.40.50.300">
    <property type="entry name" value="P-loop containing nucleotide triphosphate hydrolases"/>
    <property type="match status" value="1"/>
</dbReference>
<gene>
    <name evidence="4" type="ORF">BCR33DRAFT_848679</name>
</gene>
<dbReference type="AlphaFoldDB" id="A0A1Y2CJY0"/>
<keyword evidence="1" id="KW-0547">Nucleotide-binding</keyword>
<evidence type="ECO:0000313" key="4">
    <source>
        <dbReference type="EMBL" id="ORY47310.1"/>
    </source>
</evidence>
<comment type="similarity">
    <text evidence="3">Belongs to the KTI12 family.</text>
</comment>
<dbReference type="GO" id="GO:0005634">
    <property type="term" value="C:nucleus"/>
    <property type="evidence" value="ECO:0007669"/>
    <property type="project" value="EnsemblFungi"/>
</dbReference>
<dbReference type="GO" id="GO:0005524">
    <property type="term" value="F:ATP binding"/>
    <property type="evidence" value="ECO:0007669"/>
    <property type="project" value="UniProtKB-KW"/>
</dbReference>
<dbReference type="InterPro" id="IPR027417">
    <property type="entry name" value="P-loop_NTPase"/>
</dbReference>
<dbReference type="SUPFAM" id="SSF52540">
    <property type="entry name" value="P-loop containing nucleoside triphosphate hydrolases"/>
    <property type="match status" value="1"/>
</dbReference>
<dbReference type="GO" id="GO:0002098">
    <property type="term" value="P:tRNA wobble uridine modification"/>
    <property type="evidence" value="ECO:0007669"/>
    <property type="project" value="EnsemblFungi"/>
</dbReference>
<dbReference type="EMBL" id="MCGO01000014">
    <property type="protein sequence ID" value="ORY47310.1"/>
    <property type="molecule type" value="Genomic_DNA"/>
</dbReference>
<evidence type="ECO:0000256" key="2">
    <source>
        <dbReference type="ARBA" id="ARBA00022840"/>
    </source>
</evidence>
<dbReference type="Proteomes" id="UP000193642">
    <property type="component" value="Unassembled WGS sequence"/>
</dbReference>
<sequence length="268" mass="29633">MPLIIMVGLPCSGKTRRAREIATLLEAEISEYNAALATAAPSKTAPKRTPFEPKVVVVNEEALRLDRATSYATTANEKFARADLLSAVERELTRDRFVILDSMNYIKGFRYQLHCIAKGLATAQHTVYCMAKEEDVIRWNSESKQYPSEVLQGLLGRLEEPNAMNRWDSPLLNLSPDDPLPATFIHSLVHTSLQQAPSQSIALKPVAETNYLHEMDSTLKAICDAVLEAVRSGLLSGGELKVPGTDAKVLVPSKGMRNYFLMSARNEC</sequence>
<organism evidence="4 5">
    <name type="scientific">Rhizoclosmatium globosum</name>
    <dbReference type="NCBI Taxonomy" id="329046"/>
    <lineage>
        <taxon>Eukaryota</taxon>
        <taxon>Fungi</taxon>
        <taxon>Fungi incertae sedis</taxon>
        <taxon>Chytridiomycota</taxon>
        <taxon>Chytridiomycota incertae sedis</taxon>
        <taxon>Chytridiomycetes</taxon>
        <taxon>Chytridiales</taxon>
        <taxon>Chytriomycetaceae</taxon>
        <taxon>Rhizoclosmatium</taxon>
    </lineage>
</organism>
<dbReference type="GO" id="GO:0005737">
    <property type="term" value="C:cytoplasm"/>
    <property type="evidence" value="ECO:0007669"/>
    <property type="project" value="EnsemblFungi"/>
</dbReference>
<comment type="caution">
    <text evidence="4">The sequence shown here is derived from an EMBL/GenBank/DDBJ whole genome shotgun (WGS) entry which is preliminary data.</text>
</comment>
<dbReference type="GO" id="GO:0003682">
    <property type="term" value="F:chromatin binding"/>
    <property type="evidence" value="ECO:0007669"/>
    <property type="project" value="EnsemblFungi"/>
</dbReference>
<evidence type="ECO:0000313" key="5">
    <source>
        <dbReference type="Proteomes" id="UP000193642"/>
    </source>
</evidence>
<reference evidence="4 5" key="1">
    <citation type="submission" date="2016-07" db="EMBL/GenBank/DDBJ databases">
        <title>Pervasive Adenine N6-methylation of Active Genes in Fungi.</title>
        <authorList>
            <consortium name="DOE Joint Genome Institute"/>
            <person name="Mondo S.J."/>
            <person name="Dannebaum R.O."/>
            <person name="Kuo R.C."/>
            <person name="Labutti K."/>
            <person name="Haridas S."/>
            <person name="Kuo A."/>
            <person name="Salamov A."/>
            <person name="Ahrendt S.R."/>
            <person name="Lipzen A."/>
            <person name="Sullivan W."/>
            <person name="Andreopoulos W.B."/>
            <person name="Clum A."/>
            <person name="Lindquist E."/>
            <person name="Daum C."/>
            <person name="Ramamoorthy G.K."/>
            <person name="Gryganskyi A."/>
            <person name="Culley D."/>
            <person name="Magnuson J.K."/>
            <person name="James T.Y."/>
            <person name="O'Malley M.A."/>
            <person name="Stajich J.E."/>
            <person name="Spatafora J.W."/>
            <person name="Visel A."/>
            <person name="Grigoriev I.V."/>
        </authorList>
    </citation>
    <scope>NUCLEOTIDE SEQUENCE [LARGE SCALE GENOMIC DNA]</scope>
    <source>
        <strain evidence="4 5">JEL800</strain>
    </source>
</reference>
<name>A0A1Y2CJY0_9FUNG</name>
<dbReference type="GO" id="GO:0006357">
    <property type="term" value="P:regulation of transcription by RNA polymerase II"/>
    <property type="evidence" value="ECO:0007669"/>
    <property type="project" value="EnsemblFungi"/>
</dbReference>
<dbReference type="PANTHER" id="PTHR12435">
    <property type="match status" value="1"/>
</dbReference>